<evidence type="ECO:0000313" key="2">
    <source>
        <dbReference type="WBParaSite" id="TREG1_140880.1"/>
    </source>
</evidence>
<reference evidence="2" key="2">
    <citation type="submission" date="2023-11" db="UniProtKB">
        <authorList>
            <consortium name="WormBaseParasite"/>
        </authorList>
    </citation>
    <scope>IDENTIFICATION</scope>
</reference>
<dbReference type="Proteomes" id="UP000050795">
    <property type="component" value="Unassembled WGS sequence"/>
</dbReference>
<protein>
    <submittedName>
        <fullName evidence="2">Uncharacterized protein</fullName>
    </submittedName>
</protein>
<evidence type="ECO:0000313" key="1">
    <source>
        <dbReference type="Proteomes" id="UP000050795"/>
    </source>
</evidence>
<dbReference type="AlphaFoldDB" id="A0AA85JAZ1"/>
<accession>A0AA85JAZ1</accession>
<reference evidence="1" key="1">
    <citation type="submission" date="2022-06" db="EMBL/GenBank/DDBJ databases">
        <authorList>
            <person name="Berger JAMES D."/>
            <person name="Berger JAMES D."/>
        </authorList>
    </citation>
    <scope>NUCLEOTIDE SEQUENCE [LARGE SCALE GENOMIC DNA]</scope>
</reference>
<dbReference type="WBParaSite" id="TREG1_140880.1">
    <property type="protein sequence ID" value="TREG1_140880.1"/>
    <property type="gene ID" value="TREG1_140880"/>
</dbReference>
<proteinExistence type="predicted"/>
<name>A0AA85JAZ1_TRIRE</name>
<sequence length="86" mass="9898">MIDGVSSVLQLPVAFNVITLEEIFFPLKLMSRILWLFSQVMSRTWNGCVWTSLKIKPLAEESINNLEIIVNYTFIFQVVDTVVFTV</sequence>
<organism evidence="1 2">
    <name type="scientific">Trichobilharzia regenti</name>
    <name type="common">Nasal bird schistosome</name>
    <dbReference type="NCBI Taxonomy" id="157069"/>
    <lineage>
        <taxon>Eukaryota</taxon>
        <taxon>Metazoa</taxon>
        <taxon>Spiralia</taxon>
        <taxon>Lophotrochozoa</taxon>
        <taxon>Platyhelminthes</taxon>
        <taxon>Trematoda</taxon>
        <taxon>Digenea</taxon>
        <taxon>Strigeidida</taxon>
        <taxon>Schistosomatoidea</taxon>
        <taxon>Schistosomatidae</taxon>
        <taxon>Trichobilharzia</taxon>
    </lineage>
</organism>
<keyword evidence="1" id="KW-1185">Reference proteome</keyword>